<dbReference type="PANTHER" id="PTHR12066:SF0">
    <property type="entry name" value="TELOMERASE REVERSE TRANSCRIPTASE"/>
    <property type="match status" value="1"/>
</dbReference>
<sequence>MFEVSKYEPSYIPDFADRDNEIERLGPCKTPRRVKAVLPLLEKLIWRHGKCKYRLLRDMSCPSKVQLVENDMDGTLILDMMSENMSQLRSQTSLKLNSFDSEGKTISAFGLTQVQQAAKSKPRFVDFASGYSEVYKYVIWVTNAVIPKSFWGTRANFRLVCQHIKKFIV</sequence>
<dbReference type="GO" id="GO:0003720">
    <property type="term" value="F:telomerase activity"/>
    <property type="evidence" value="ECO:0007669"/>
    <property type="project" value="InterPro"/>
</dbReference>
<dbReference type="GO" id="GO:0007004">
    <property type="term" value="P:telomere maintenance via telomerase"/>
    <property type="evidence" value="ECO:0007669"/>
    <property type="project" value="TreeGrafter"/>
</dbReference>
<organism evidence="9 10">
    <name type="scientific">Lentinula lateritia</name>
    <dbReference type="NCBI Taxonomy" id="40482"/>
    <lineage>
        <taxon>Eukaryota</taxon>
        <taxon>Fungi</taxon>
        <taxon>Dikarya</taxon>
        <taxon>Basidiomycota</taxon>
        <taxon>Agaricomycotina</taxon>
        <taxon>Agaricomycetes</taxon>
        <taxon>Agaricomycetidae</taxon>
        <taxon>Agaricales</taxon>
        <taxon>Marasmiineae</taxon>
        <taxon>Omphalotaceae</taxon>
        <taxon>Lentinula</taxon>
    </lineage>
</organism>
<evidence type="ECO:0000256" key="5">
    <source>
        <dbReference type="ARBA" id="ARBA00022918"/>
    </source>
</evidence>
<comment type="subcellular location">
    <subcellularLocation>
        <location evidence="7">Nucleus</location>
    </subcellularLocation>
    <subcellularLocation>
        <location evidence="7">Chromosome</location>
        <location evidence="7">Telomere</location>
    </subcellularLocation>
</comment>
<keyword evidence="2 7" id="KW-0548">Nucleotidyltransferase</keyword>
<evidence type="ECO:0000256" key="7">
    <source>
        <dbReference type="RuleBase" id="RU365061"/>
    </source>
</evidence>
<keyword evidence="7" id="KW-0158">Chromosome</keyword>
<proteinExistence type="inferred from homology"/>
<dbReference type="GO" id="GO:0000781">
    <property type="term" value="C:chromosome, telomeric region"/>
    <property type="evidence" value="ECO:0007669"/>
    <property type="project" value="UniProtKB-SubCell"/>
</dbReference>
<comment type="caution">
    <text evidence="9">The sequence shown here is derived from an EMBL/GenBank/DDBJ whole genome shotgun (WGS) entry which is preliminary data.</text>
</comment>
<dbReference type="GO" id="GO:0042162">
    <property type="term" value="F:telomeric DNA binding"/>
    <property type="evidence" value="ECO:0007669"/>
    <property type="project" value="TreeGrafter"/>
</dbReference>
<comment type="catalytic activity">
    <reaction evidence="6 7">
        <text>DNA(n) + a 2'-deoxyribonucleoside 5'-triphosphate = DNA(n+1) + diphosphate</text>
        <dbReference type="Rhea" id="RHEA:22508"/>
        <dbReference type="Rhea" id="RHEA-COMP:17339"/>
        <dbReference type="Rhea" id="RHEA-COMP:17340"/>
        <dbReference type="ChEBI" id="CHEBI:33019"/>
        <dbReference type="ChEBI" id="CHEBI:61560"/>
        <dbReference type="ChEBI" id="CHEBI:173112"/>
        <dbReference type="EC" id="2.7.7.49"/>
    </reaction>
</comment>
<evidence type="ECO:0000256" key="4">
    <source>
        <dbReference type="ARBA" id="ARBA00022842"/>
    </source>
</evidence>
<comment type="similarity">
    <text evidence="7">Belongs to the reverse transcriptase family. Telomerase subfamily.</text>
</comment>
<name>A0A9W9B142_9AGAR</name>
<dbReference type="Pfam" id="PF12009">
    <property type="entry name" value="Telomerase_RBD"/>
    <property type="match status" value="1"/>
</dbReference>
<dbReference type="AlphaFoldDB" id="A0A9W9B142"/>
<keyword evidence="1 7" id="KW-0808">Transferase</keyword>
<dbReference type="GO" id="GO:0070034">
    <property type="term" value="F:telomerase RNA binding"/>
    <property type="evidence" value="ECO:0007669"/>
    <property type="project" value="TreeGrafter"/>
</dbReference>
<evidence type="ECO:0000256" key="2">
    <source>
        <dbReference type="ARBA" id="ARBA00022695"/>
    </source>
</evidence>
<evidence type="ECO:0000256" key="6">
    <source>
        <dbReference type="ARBA" id="ARBA00048173"/>
    </source>
</evidence>
<keyword evidence="7" id="KW-0779">Telomere</keyword>
<comment type="function">
    <text evidence="7">Telomerase is a ribonucleoprotein enzyme essential for the replication of chromosome termini in most eukaryotes. It elongates telomeres. It is a reverse transcriptase that adds simple sequence repeats to chromosome ends by copying a template sequence within the RNA component of the enzyme.</text>
</comment>
<gene>
    <name evidence="9" type="ORF">C8J55DRAFT_446319</name>
</gene>
<feature type="domain" description="Telomerase ribonucleoprotein complex - RNA-binding" evidence="8">
    <location>
        <begin position="133"/>
        <end position="168"/>
    </location>
</feature>
<protein>
    <recommendedName>
        <fullName evidence="7">Telomerase reverse transcriptase</fullName>
        <ecNumber evidence="7">2.7.7.49</ecNumber>
    </recommendedName>
    <alternativeName>
        <fullName evidence="7">Telomerase catalytic subunit</fullName>
    </alternativeName>
</protein>
<evidence type="ECO:0000313" key="10">
    <source>
        <dbReference type="Proteomes" id="UP001150238"/>
    </source>
</evidence>
<dbReference type="InterPro" id="IPR021891">
    <property type="entry name" value="Telomerase_RBD"/>
</dbReference>
<evidence type="ECO:0000259" key="8">
    <source>
        <dbReference type="Pfam" id="PF12009"/>
    </source>
</evidence>
<accession>A0A9W9B142</accession>
<reference evidence="9" key="1">
    <citation type="submission" date="2022-08" db="EMBL/GenBank/DDBJ databases">
        <authorList>
            <consortium name="DOE Joint Genome Institute"/>
            <person name="Min B."/>
            <person name="Riley R."/>
            <person name="Sierra-Patev S."/>
            <person name="Naranjo-Ortiz M."/>
            <person name="Looney B."/>
            <person name="Konkel Z."/>
            <person name="Slot J.C."/>
            <person name="Sakamoto Y."/>
            <person name="Steenwyk J.L."/>
            <person name="Rokas A."/>
            <person name="Carro J."/>
            <person name="Camarero S."/>
            <person name="Ferreira P."/>
            <person name="Molpeceres G."/>
            <person name="Ruiz-Duenas F.J."/>
            <person name="Serrano A."/>
            <person name="Henrissat B."/>
            <person name="Drula E."/>
            <person name="Hughes K.W."/>
            <person name="Mata J.L."/>
            <person name="Ishikawa N.K."/>
            <person name="Vargas-Isla R."/>
            <person name="Ushijima S."/>
            <person name="Smith C.A."/>
            <person name="Ahrendt S."/>
            <person name="Andreopoulos W."/>
            <person name="He G."/>
            <person name="Labutti K."/>
            <person name="Lipzen A."/>
            <person name="Ng V."/>
            <person name="Sandor L."/>
            <person name="Barry K."/>
            <person name="Martinez A.T."/>
            <person name="Xiao Y."/>
            <person name="Gibbons J.G."/>
            <person name="Terashima K."/>
            <person name="Hibbett D.S."/>
            <person name="Grigoriev I.V."/>
        </authorList>
    </citation>
    <scope>NUCLEOTIDE SEQUENCE</scope>
    <source>
        <strain evidence="9">Sp2 HRB7682 ss15</strain>
    </source>
</reference>
<dbReference type="GO" id="GO:0000333">
    <property type="term" value="C:telomerase catalytic core complex"/>
    <property type="evidence" value="ECO:0007669"/>
    <property type="project" value="TreeGrafter"/>
</dbReference>
<reference evidence="9" key="2">
    <citation type="journal article" date="2023" name="Proc. Natl. Acad. Sci. U.S.A.">
        <title>A global phylogenomic analysis of the shiitake genus Lentinula.</title>
        <authorList>
            <person name="Sierra-Patev S."/>
            <person name="Min B."/>
            <person name="Naranjo-Ortiz M."/>
            <person name="Looney B."/>
            <person name="Konkel Z."/>
            <person name="Slot J.C."/>
            <person name="Sakamoto Y."/>
            <person name="Steenwyk J.L."/>
            <person name="Rokas A."/>
            <person name="Carro J."/>
            <person name="Camarero S."/>
            <person name="Ferreira P."/>
            <person name="Molpeceres G."/>
            <person name="Ruiz-Duenas F.J."/>
            <person name="Serrano A."/>
            <person name="Henrissat B."/>
            <person name="Drula E."/>
            <person name="Hughes K.W."/>
            <person name="Mata J.L."/>
            <person name="Ishikawa N.K."/>
            <person name="Vargas-Isla R."/>
            <person name="Ushijima S."/>
            <person name="Smith C.A."/>
            <person name="Donoghue J."/>
            <person name="Ahrendt S."/>
            <person name="Andreopoulos W."/>
            <person name="He G."/>
            <person name="LaButti K."/>
            <person name="Lipzen A."/>
            <person name="Ng V."/>
            <person name="Riley R."/>
            <person name="Sandor L."/>
            <person name="Barry K."/>
            <person name="Martinez A.T."/>
            <person name="Xiao Y."/>
            <person name="Gibbons J.G."/>
            <person name="Terashima K."/>
            <person name="Grigoriev I.V."/>
            <person name="Hibbett D."/>
        </authorList>
    </citation>
    <scope>NUCLEOTIDE SEQUENCE</scope>
    <source>
        <strain evidence="9">Sp2 HRB7682 ss15</strain>
    </source>
</reference>
<dbReference type="GO" id="GO:0046872">
    <property type="term" value="F:metal ion binding"/>
    <property type="evidence" value="ECO:0007669"/>
    <property type="project" value="UniProtKB-KW"/>
</dbReference>
<evidence type="ECO:0000256" key="3">
    <source>
        <dbReference type="ARBA" id="ARBA00022723"/>
    </source>
</evidence>
<dbReference type="Gene3D" id="1.10.132.70">
    <property type="match status" value="1"/>
</dbReference>
<evidence type="ECO:0000256" key="1">
    <source>
        <dbReference type="ARBA" id="ARBA00022679"/>
    </source>
</evidence>
<dbReference type="PANTHER" id="PTHR12066">
    <property type="entry name" value="TELOMERASE REVERSE TRANSCRIPTASE"/>
    <property type="match status" value="1"/>
</dbReference>
<keyword evidence="4 7" id="KW-0460">Magnesium</keyword>
<dbReference type="EMBL" id="JANVFS010000002">
    <property type="protein sequence ID" value="KAJ4494819.1"/>
    <property type="molecule type" value="Genomic_DNA"/>
</dbReference>
<dbReference type="EC" id="2.7.7.49" evidence="7"/>
<evidence type="ECO:0000313" key="9">
    <source>
        <dbReference type="EMBL" id="KAJ4494819.1"/>
    </source>
</evidence>
<dbReference type="Proteomes" id="UP001150238">
    <property type="component" value="Unassembled WGS sequence"/>
</dbReference>
<feature type="non-terminal residue" evidence="9">
    <location>
        <position position="169"/>
    </location>
</feature>
<keyword evidence="3 7" id="KW-0479">Metal-binding</keyword>
<keyword evidence="7" id="KW-0539">Nucleus</keyword>
<dbReference type="InterPro" id="IPR003545">
    <property type="entry name" value="Telomerase_RT"/>
</dbReference>
<keyword evidence="5 7" id="KW-0695">RNA-directed DNA polymerase</keyword>